<feature type="chain" id="PRO_5038334341" description="GerMN domain-containing protein" evidence="1">
    <location>
        <begin position="27"/>
        <end position="364"/>
    </location>
</feature>
<evidence type="ECO:0000256" key="1">
    <source>
        <dbReference type="SAM" id="SignalP"/>
    </source>
</evidence>
<dbReference type="eggNOG" id="ENOG50337EC">
    <property type="taxonomic scope" value="Bacteria"/>
</dbReference>
<dbReference type="RefSeq" id="WP_227128284.1">
    <property type="nucleotide sequence ID" value="NZ_KN174165.1"/>
</dbReference>
<evidence type="ECO:0000313" key="2">
    <source>
        <dbReference type="EMBL" id="KGF53908.1"/>
    </source>
</evidence>
<organism evidence="2 3">
    <name type="scientific">Flavonifractor plautii 1_3_50AFAA</name>
    <dbReference type="NCBI Taxonomy" id="742738"/>
    <lineage>
        <taxon>Bacteria</taxon>
        <taxon>Bacillati</taxon>
        <taxon>Bacillota</taxon>
        <taxon>Clostridia</taxon>
        <taxon>Eubacteriales</taxon>
        <taxon>Oscillospiraceae</taxon>
        <taxon>Flavonifractor</taxon>
    </lineage>
</organism>
<dbReference type="Proteomes" id="UP000029585">
    <property type="component" value="Unassembled WGS sequence"/>
</dbReference>
<feature type="signal peptide" evidence="1">
    <location>
        <begin position="1"/>
        <end position="26"/>
    </location>
</feature>
<protein>
    <recommendedName>
        <fullName evidence="4">GerMN domain-containing protein</fullName>
    </recommendedName>
</protein>
<name>A0A096B3H0_FLAPL</name>
<dbReference type="HOGENOM" id="CLU_764590_0_0_9"/>
<sequence>MALKRGIAAALALSCALLLTGCSSLLESPYAVVEPHTERPATAEDSSAVQAGTYSELVNTVLFFVSQGTEKGLIQLTDDYDGDVEEDLNRACLEVAKDDPLGAYAVDFIKNDCTKVLTTYEATITISYRRTREQIRSLVNVTGTSAIRDEVRAALADFQSEVALRVGYFTESADSIAALVRQAYYDEPAGALGMPEFTVSLYPASGGQQRIVEILLTYPEDTQALRQKSDDLQSTADALVLPLRPHQLSPSARQAELFSLVREHVRARPEGGPTAWDALLGDGADSEGLALTFQLLSGKMEVGSVLVEGTLNGEPHFWNQLTADGGAHYVDLTRDASGTTYSAADLLSLGYVWEGAEENAENLN</sequence>
<gene>
    <name evidence="2" type="ORF">HMPREF9460_03304</name>
</gene>
<dbReference type="EMBL" id="ADLO01000101">
    <property type="protein sequence ID" value="KGF53908.1"/>
    <property type="molecule type" value="Genomic_DNA"/>
</dbReference>
<reference evidence="2 3" key="1">
    <citation type="submission" date="2011-08" db="EMBL/GenBank/DDBJ databases">
        <title>The Genome Sequence of Clostridium orbiscindens 1_3_50AFAA.</title>
        <authorList>
            <consortium name="The Broad Institute Genome Sequencing Platform"/>
            <person name="Earl A."/>
            <person name="Ward D."/>
            <person name="Feldgarden M."/>
            <person name="Gevers D."/>
            <person name="Daigneault M."/>
            <person name="Strauss J."/>
            <person name="Allen-Vercoe E."/>
            <person name="Young S.K."/>
            <person name="Zeng Q."/>
            <person name="Gargeya S."/>
            <person name="Fitzgerald M."/>
            <person name="Haas B."/>
            <person name="Abouelleil A."/>
            <person name="Alvarado L."/>
            <person name="Arachchi H.M."/>
            <person name="Berlin A."/>
            <person name="Brown A."/>
            <person name="Chapman S.B."/>
            <person name="Chen Z."/>
            <person name="Dunbar C."/>
            <person name="Freedman E."/>
            <person name="Gearin G."/>
            <person name="Gellesch M."/>
            <person name="Goldberg J."/>
            <person name="Griggs A."/>
            <person name="Gujja S."/>
            <person name="Heiman D."/>
            <person name="Howarth C."/>
            <person name="Larson L."/>
            <person name="Lui A."/>
            <person name="MacDonald P.J.P."/>
            <person name="Montmayeur A."/>
            <person name="Murphy C."/>
            <person name="Neiman D."/>
            <person name="Pearson M."/>
            <person name="Priest M."/>
            <person name="Roberts A."/>
            <person name="Saif S."/>
            <person name="Shea T."/>
            <person name="Shenoy N."/>
            <person name="Sisk P."/>
            <person name="Stolte C."/>
            <person name="Sykes S."/>
            <person name="Wortman J."/>
            <person name="Nusbaum C."/>
            <person name="Birren B."/>
        </authorList>
    </citation>
    <scope>NUCLEOTIDE SEQUENCE [LARGE SCALE GENOMIC DNA]</scope>
    <source>
        <strain evidence="2 3">1_3_50AFAA</strain>
    </source>
</reference>
<accession>A0A096B3H0</accession>
<comment type="caution">
    <text evidence="2">The sequence shown here is derived from an EMBL/GenBank/DDBJ whole genome shotgun (WGS) entry which is preliminary data.</text>
</comment>
<keyword evidence="3" id="KW-1185">Reference proteome</keyword>
<evidence type="ECO:0008006" key="4">
    <source>
        <dbReference type="Google" id="ProtNLM"/>
    </source>
</evidence>
<keyword evidence="1" id="KW-0732">Signal</keyword>
<dbReference type="PROSITE" id="PS51257">
    <property type="entry name" value="PROKAR_LIPOPROTEIN"/>
    <property type="match status" value="1"/>
</dbReference>
<dbReference type="AlphaFoldDB" id="A0A096B3H0"/>
<dbReference type="PATRIC" id="fig|742738.3.peg.3400"/>
<evidence type="ECO:0000313" key="3">
    <source>
        <dbReference type="Proteomes" id="UP000029585"/>
    </source>
</evidence>
<proteinExistence type="predicted"/>